<dbReference type="GO" id="GO:0016705">
    <property type="term" value="F:oxidoreductase activity, acting on paired donors, with incorporation or reduction of molecular oxygen"/>
    <property type="evidence" value="ECO:0007669"/>
    <property type="project" value="UniProtKB-ARBA"/>
</dbReference>
<dbReference type="AlphaFoldDB" id="R4G5Q4"/>
<dbReference type="InterPro" id="IPR017941">
    <property type="entry name" value="Rieske_2Fe-2S"/>
</dbReference>
<organism evidence="6 7">
    <name type="scientific">Anoxybacillus flavithermus NBRC 109594</name>
    <dbReference type="NCBI Taxonomy" id="1315967"/>
    <lineage>
        <taxon>Bacteria</taxon>
        <taxon>Bacillati</taxon>
        <taxon>Bacillota</taxon>
        <taxon>Bacilli</taxon>
        <taxon>Bacillales</taxon>
        <taxon>Anoxybacillaceae</taxon>
        <taxon>Anoxybacillus</taxon>
    </lineage>
</organism>
<sequence>MVSYIMNRLQFLKMMRNSFIETVKEASAPLLEEEVEKVKKLFFHHRAWHAIGPCDDGCDVEMKTVNRIPIVVYKHNGTLHIRKVICSHCHVIPHYIQQDKRFICLYCDREWHVFSQQGTLHMPLLPTKKEGDTWYVQIERDSYA</sequence>
<keyword evidence="3" id="KW-0408">Iron</keyword>
<dbReference type="GO" id="GO:0051537">
    <property type="term" value="F:2 iron, 2 sulfur cluster binding"/>
    <property type="evidence" value="ECO:0007669"/>
    <property type="project" value="UniProtKB-KW"/>
</dbReference>
<evidence type="ECO:0000313" key="7">
    <source>
        <dbReference type="Proteomes" id="UP000013057"/>
    </source>
</evidence>
<dbReference type="SUPFAM" id="SSF50022">
    <property type="entry name" value="ISP domain"/>
    <property type="match status" value="1"/>
</dbReference>
<dbReference type="GO" id="GO:0006508">
    <property type="term" value="P:proteolysis"/>
    <property type="evidence" value="ECO:0007669"/>
    <property type="project" value="UniProtKB-KW"/>
</dbReference>
<keyword evidence="4" id="KW-0411">Iron-sulfur</keyword>
<evidence type="ECO:0000313" key="6">
    <source>
        <dbReference type="EMBL" id="GAC89912.1"/>
    </source>
</evidence>
<reference evidence="7" key="1">
    <citation type="journal article" date="2013" name="Genome">
        <title>Draft Genome Sequence of a Thermophilic Member of the Bacillaceae, Anoxybacillus flavithermus Strain Kn10, Isolated from the Kan-nawa Hot Spring in Japan.</title>
        <authorList>
            <person name="Matsutani M."/>
            <person name="Shirakihara Y."/>
            <person name="Imada K."/>
            <person name="Yakushi T."/>
            <person name="Matsushita K."/>
        </authorList>
    </citation>
    <scope>NUCLEOTIDE SEQUENCE [LARGE SCALE GENOMIC DNA]</scope>
    <source>
        <strain evidence="7">NBRC 109594</strain>
    </source>
</reference>
<gene>
    <name evidence="6" type="ORF">KN10_0348</name>
</gene>
<dbReference type="EMBL" id="BARH01000003">
    <property type="protein sequence ID" value="GAC89912.1"/>
    <property type="molecule type" value="Genomic_DNA"/>
</dbReference>
<keyword evidence="1" id="KW-0001">2Fe-2S</keyword>
<dbReference type="Proteomes" id="UP000013057">
    <property type="component" value="Unassembled WGS sequence"/>
</dbReference>
<dbReference type="InterPro" id="IPR036922">
    <property type="entry name" value="Rieske_2Fe-2S_sf"/>
</dbReference>
<dbReference type="GO" id="GO:0008233">
    <property type="term" value="F:peptidase activity"/>
    <property type="evidence" value="ECO:0007669"/>
    <property type="project" value="UniProtKB-KW"/>
</dbReference>
<evidence type="ECO:0000259" key="5">
    <source>
        <dbReference type="PROSITE" id="PS51296"/>
    </source>
</evidence>
<keyword evidence="6" id="KW-0645">Protease</keyword>
<comment type="caution">
    <text evidence="6">The sequence shown here is derived from an EMBL/GenBank/DDBJ whole genome shotgun (WGS) entry which is preliminary data.</text>
</comment>
<dbReference type="GO" id="GO:0046872">
    <property type="term" value="F:metal ion binding"/>
    <property type="evidence" value="ECO:0007669"/>
    <property type="project" value="UniProtKB-KW"/>
</dbReference>
<dbReference type="GO" id="GO:0004497">
    <property type="term" value="F:monooxygenase activity"/>
    <property type="evidence" value="ECO:0007669"/>
    <property type="project" value="UniProtKB-ARBA"/>
</dbReference>
<accession>R4G5Q4</accession>
<keyword evidence="2" id="KW-0479">Metal-binding</keyword>
<protein>
    <submittedName>
        <fullName evidence="6">Hydrogenase maturation protease</fullName>
    </submittedName>
</protein>
<proteinExistence type="predicted"/>
<keyword evidence="6" id="KW-0378">Hydrolase</keyword>
<evidence type="ECO:0000256" key="1">
    <source>
        <dbReference type="ARBA" id="ARBA00022714"/>
    </source>
</evidence>
<evidence type="ECO:0000256" key="3">
    <source>
        <dbReference type="ARBA" id="ARBA00023004"/>
    </source>
</evidence>
<dbReference type="PROSITE" id="PS51296">
    <property type="entry name" value="RIESKE"/>
    <property type="match status" value="1"/>
</dbReference>
<evidence type="ECO:0000256" key="4">
    <source>
        <dbReference type="ARBA" id="ARBA00023014"/>
    </source>
</evidence>
<name>R4G5Q4_9BACL</name>
<evidence type="ECO:0000256" key="2">
    <source>
        <dbReference type="ARBA" id="ARBA00022723"/>
    </source>
</evidence>
<feature type="domain" description="Rieske" evidence="5">
    <location>
        <begin position="48"/>
        <end position="136"/>
    </location>
</feature>